<sequence length="504" mass="57798">MSFPNSPDTDQYKKASLLALADELLLMILDGLPLKALKAFALTCDAMNKVASSLLYETVKLRLYSPDLTKLNKFVRLVCTLSLSKRDLGPNVKYMKLNFHSARNTDILAGQRVPEEDLKQILSKEFADGLEGLVLDVPDFVEKLSRGLPLAYYRLLLLSCSNIRGISIKTNHPIDDIWYFNLSLSQNQERYKHIEQLNWYFDGDFDERANANDRMLSRLGQLQSLSTLKIVLNVQWESFGSSRFPLGHLRHLDLMACEAPLKSLQNLLTSTPKLICLRLDLVENFMSPKVDSPEGLCHIFAQTPKHVTPTDPIYAEKAWQASLQSLAIQVRPRRSTSRKQPHPPNWPGFGRGIGSLKHFSSLTYLEATSGLLYGNDLQAPPILNRAFPDSLKCLWLDRCEFLIEMRSAGDPLQYCDIAITMKHYAERQTRLPNLKRLGLDPEIYYRVDIKEYHRYHGILSSSLQQCGMELVDHIRNQWWDRPDLFQTFEKGKNLPFSFNWAQPH</sequence>
<evidence type="ECO:0000313" key="2">
    <source>
        <dbReference type="Proteomes" id="UP000799438"/>
    </source>
</evidence>
<dbReference type="RefSeq" id="XP_033396972.1">
    <property type="nucleotide sequence ID" value="XM_033543216.1"/>
</dbReference>
<dbReference type="SUPFAM" id="SSF52047">
    <property type="entry name" value="RNI-like"/>
    <property type="match status" value="1"/>
</dbReference>
<reference evidence="1" key="1">
    <citation type="journal article" date="2020" name="Stud. Mycol.">
        <title>101 Dothideomycetes genomes: a test case for predicting lifestyles and emergence of pathogens.</title>
        <authorList>
            <person name="Haridas S."/>
            <person name="Albert R."/>
            <person name="Binder M."/>
            <person name="Bloem J."/>
            <person name="Labutti K."/>
            <person name="Salamov A."/>
            <person name="Andreopoulos B."/>
            <person name="Baker S."/>
            <person name="Barry K."/>
            <person name="Bills G."/>
            <person name="Bluhm B."/>
            <person name="Cannon C."/>
            <person name="Castanera R."/>
            <person name="Culley D."/>
            <person name="Daum C."/>
            <person name="Ezra D."/>
            <person name="Gonzalez J."/>
            <person name="Henrissat B."/>
            <person name="Kuo A."/>
            <person name="Liang C."/>
            <person name="Lipzen A."/>
            <person name="Lutzoni F."/>
            <person name="Magnuson J."/>
            <person name="Mondo S."/>
            <person name="Nolan M."/>
            <person name="Ohm R."/>
            <person name="Pangilinan J."/>
            <person name="Park H.-J."/>
            <person name="Ramirez L."/>
            <person name="Alfaro M."/>
            <person name="Sun H."/>
            <person name="Tritt A."/>
            <person name="Yoshinaga Y."/>
            <person name="Zwiers L.-H."/>
            <person name="Turgeon B."/>
            <person name="Goodwin S."/>
            <person name="Spatafora J."/>
            <person name="Crous P."/>
            <person name="Grigoriev I."/>
        </authorList>
    </citation>
    <scope>NUCLEOTIDE SEQUENCE</scope>
    <source>
        <strain evidence="1">CBS 121167</strain>
    </source>
</reference>
<organism evidence="1 2">
    <name type="scientific">Aplosporella prunicola CBS 121167</name>
    <dbReference type="NCBI Taxonomy" id="1176127"/>
    <lineage>
        <taxon>Eukaryota</taxon>
        <taxon>Fungi</taxon>
        <taxon>Dikarya</taxon>
        <taxon>Ascomycota</taxon>
        <taxon>Pezizomycotina</taxon>
        <taxon>Dothideomycetes</taxon>
        <taxon>Dothideomycetes incertae sedis</taxon>
        <taxon>Botryosphaeriales</taxon>
        <taxon>Aplosporellaceae</taxon>
        <taxon>Aplosporella</taxon>
    </lineage>
</organism>
<dbReference type="AlphaFoldDB" id="A0A6A6BAL7"/>
<protein>
    <recommendedName>
        <fullName evidence="3">F-box domain-containing protein</fullName>
    </recommendedName>
</protein>
<gene>
    <name evidence="1" type="ORF">K452DRAFT_309046</name>
</gene>
<proteinExistence type="predicted"/>
<dbReference type="EMBL" id="ML995487">
    <property type="protein sequence ID" value="KAF2141259.1"/>
    <property type="molecule type" value="Genomic_DNA"/>
</dbReference>
<dbReference type="InterPro" id="IPR036047">
    <property type="entry name" value="F-box-like_dom_sf"/>
</dbReference>
<dbReference type="Gene3D" id="3.80.10.10">
    <property type="entry name" value="Ribonuclease Inhibitor"/>
    <property type="match status" value="1"/>
</dbReference>
<accession>A0A6A6BAL7</accession>
<dbReference type="GeneID" id="54300713"/>
<dbReference type="InterPro" id="IPR032675">
    <property type="entry name" value="LRR_dom_sf"/>
</dbReference>
<dbReference type="Proteomes" id="UP000799438">
    <property type="component" value="Unassembled WGS sequence"/>
</dbReference>
<evidence type="ECO:0008006" key="3">
    <source>
        <dbReference type="Google" id="ProtNLM"/>
    </source>
</evidence>
<name>A0A6A6BAL7_9PEZI</name>
<evidence type="ECO:0000313" key="1">
    <source>
        <dbReference type="EMBL" id="KAF2141259.1"/>
    </source>
</evidence>
<keyword evidence="2" id="KW-1185">Reference proteome</keyword>
<dbReference type="SUPFAM" id="SSF81383">
    <property type="entry name" value="F-box domain"/>
    <property type="match status" value="1"/>
</dbReference>